<comment type="caution">
    <text evidence="4">The sequence shown here is derived from an EMBL/GenBank/DDBJ whole genome shotgun (WGS) entry which is preliminary data.</text>
</comment>
<proteinExistence type="inferred from homology"/>
<comment type="subcellular location">
    <subcellularLocation>
        <location evidence="2">Cell membrane</location>
        <topology evidence="2">Lipid-anchor</topology>
    </subcellularLocation>
</comment>
<dbReference type="Gene3D" id="2.20.200.10">
    <property type="entry name" value="Outer membrane efflux proteins (OEP)"/>
    <property type="match status" value="1"/>
</dbReference>
<feature type="chain" id="PRO_5024484349" evidence="2">
    <location>
        <begin position="26"/>
        <end position="472"/>
    </location>
</feature>
<gene>
    <name evidence="4" type="ORF">F1188_11875</name>
</gene>
<dbReference type="InterPro" id="IPR010131">
    <property type="entry name" value="MdtP/NodT-like"/>
</dbReference>
<keyword evidence="2" id="KW-0472">Membrane</keyword>
<keyword evidence="2" id="KW-0812">Transmembrane</keyword>
<dbReference type="PROSITE" id="PS51257">
    <property type="entry name" value="PROKAR_LIPOPROTEIN"/>
    <property type="match status" value="1"/>
</dbReference>
<keyword evidence="3" id="KW-0175">Coiled coil</keyword>
<dbReference type="RefSeq" id="WP_150062641.1">
    <property type="nucleotide sequence ID" value="NZ_JACHII010000008.1"/>
</dbReference>
<dbReference type="SUPFAM" id="SSF56954">
    <property type="entry name" value="Outer membrane efflux proteins (OEP)"/>
    <property type="match status" value="1"/>
</dbReference>
<dbReference type="PANTHER" id="PTHR30203">
    <property type="entry name" value="OUTER MEMBRANE CATION EFFLUX PROTEIN"/>
    <property type="match status" value="1"/>
</dbReference>
<dbReference type="AlphaFoldDB" id="A0A5M6IAH3"/>
<dbReference type="Pfam" id="PF02321">
    <property type="entry name" value="OEP"/>
    <property type="match status" value="2"/>
</dbReference>
<dbReference type="EMBL" id="VWPJ01000010">
    <property type="protein sequence ID" value="KAA5605261.1"/>
    <property type="molecule type" value="Genomic_DNA"/>
</dbReference>
<evidence type="ECO:0000313" key="5">
    <source>
        <dbReference type="Proteomes" id="UP000324065"/>
    </source>
</evidence>
<dbReference type="GO" id="GO:0005886">
    <property type="term" value="C:plasma membrane"/>
    <property type="evidence" value="ECO:0007669"/>
    <property type="project" value="UniProtKB-SubCell"/>
</dbReference>
<sequence>MRALFAMSAAVLLSGCLTTAGPDYAAPDMDPPAAYGGAADLPPAAADHTAWWRGFGDARLDALVTRALEGNLDIAAARERLAEARARIGTARARGGPTLDADVGGDADAVLARDPRRNTDTLSGAARAGLAFGWIPDLFGGQRRAVEAAEAEARRRALLRDDLRRQVAADVVRGYLDVARDRASLDLIDASLDLQQQTLGLVRQRYAAGLAAALDVSRAEAQVASTRARRGPLREGIAGTQAALGVLTGRLEDVTTPAVEAGPEPVAVPAYAGGPPIGLPRDLLRARPDVRAAEADLARATAEIGLAEAALYPQLSLPGTLTLSTAGLGTGDVVRSLVATLAATLDIPLFDSGARDADIAAAEAQAREALLVYRATLLNAVAEVETALATLEAARARAADLREAVAASETAAAEARGLYAQGLVGFLDVLDAERTLLDNRQARVEADGAEARAIADLYAAVGAPVPGPGGAV</sequence>
<dbReference type="InterPro" id="IPR003423">
    <property type="entry name" value="OMP_efflux"/>
</dbReference>
<dbReference type="Proteomes" id="UP000324065">
    <property type="component" value="Unassembled WGS sequence"/>
</dbReference>
<keyword evidence="2" id="KW-1134">Transmembrane beta strand</keyword>
<evidence type="ECO:0000313" key="4">
    <source>
        <dbReference type="EMBL" id="KAA5605261.1"/>
    </source>
</evidence>
<keyword evidence="2" id="KW-0732">Signal</keyword>
<protein>
    <submittedName>
        <fullName evidence="4">Efflux transporter outer membrane subunit</fullName>
    </submittedName>
</protein>
<keyword evidence="2" id="KW-0564">Palmitate</keyword>
<dbReference type="Gene3D" id="1.20.1600.10">
    <property type="entry name" value="Outer membrane efflux proteins (OEP)"/>
    <property type="match status" value="1"/>
</dbReference>
<comment type="similarity">
    <text evidence="1 2">Belongs to the outer membrane factor (OMF) (TC 1.B.17) family.</text>
</comment>
<accession>A0A5M6IAH3</accession>
<feature type="coiled-coil region" evidence="3">
    <location>
        <begin position="374"/>
        <end position="411"/>
    </location>
</feature>
<feature type="signal peptide" evidence="2">
    <location>
        <begin position="1"/>
        <end position="25"/>
    </location>
</feature>
<dbReference type="NCBIfam" id="TIGR01845">
    <property type="entry name" value="outer_NodT"/>
    <property type="match status" value="1"/>
</dbReference>
<keyword evidence="5" id="KW-1185">Reference proteome</keyword>
<dbReference type="PANTHER" id="PTHR30203:SF24">
    <property type="entry name" value="BLR4935 PROTEIN"/>
    <property type="match status" value="1"/>
</dbReference>
<keyword evidence="2" id="KW-0449">Lipoprotein</keyword>
<evidence type="ECO:0000256" key="1">
    <source>
        <dbReference type="ARBA" id="ARBA00007613"/>
    </source>
</evidence>
<evidence type="ECO:0000256" key="2">
    <source>
        <dbReference type="RuleBase" id="RU362097"/>
    </source>
</evidence>
<evidence type="ECO:0000256" key="3">
    <source>
        <dbReference type="SAM" id="Coils"/>
    </source>
</evidence>
<name>A0A5M6IAH3_9PROT</name>
<dbReference type="GO" id="GO:0015562">
    <property type="term" value="F:efflux transmembrane transporter activity"/>
    <property type="evidence" value="ECO:0007669"/>
    <property type="project" value="InterPro"/>
</dbReference>
<dbReference type="OrthoDB" id="9783100at2"/>
<organism evidence="4 5">
    <name type="scientific">Roseospira marina</name>
    <dbReference type="NCBI Taxonomy" id="140057"/>
    <lineage>
        <taxon>Bacteria</taxon>
        <taxon>Pseudomonadati</taxon>
        <taxon>Pseudomonadota</taxon>
        <taxon>Alphaproteobacteria</taxon>
        <taxon>Rhodospirillales</taxon>
        <taxon>Rhodospirillaceae</taxon>
        <taxon>Roseospira</taxon>
    </lineage>
</organism>
<reference evidence="4 5" key="1">
    <citation type="submission" date="2019-09" db="EMBL/GenBank/DDBJ databases">
        <title>Genome sequence of Roseospira marina, one of the more divergent members of the non-sulfur purple photosynthetic bacterial family, the Rhodospirillaceae.</title>
        <authorList>
            <person name="Meyer T."/>
            <person name="Kyndt J."/>
        </authorList>
    </citation>
    <scope>NUCLEOTIDE SEQUENCE [LARGE SCALE GENOMIC DNA]</scope>
    <source>
        <strain evidence="4 5">DSM 15113</strain>
    </source>
</reference>